<dbReference type="InterPro" id="IPR029787">
    <property type="entry name" value="Nucleotide_cyclase"/>
</dbReference>
<evidence type="ECO:0000259" key="4">
    <source>
        <dbReference type="PROSITE" id="PS50887"/>
    </source>
</evidence>
<protein>
    <submittedName>
        <fullName evidence="5">Diguanylate cyclase/phosphodiesterase with PAS/PAC sensor(S)</fullName>
    </submittedName>
</protein>
<dbReference type="SMART" id="SM00267">
    <property type="entry name" value="GGDEF"/>
    <property type="match status" value="1"/>
</dbReference>
<evidence type="ECO:0000259" key="1">
    <source>
        <dbReference type="PROSITE" id="PS50112"/>
    </source>
</evidence>
<dbReference type="InterPro" id="IPR035965">
    <property type="entry name" value="PAS-like_dom_sf"/>
</dbReference>
<feature type="domain" description="GGDEF" evidence="4">
    <location>
        <begin position="623"/>
        <end position="756"/>
    </location>
</feature>
<accession>F3YXA6</accession>
<dbReference type="Pfam" id="PF00990">
    <property type="entry name" value="GGDEF"/>
    <property type="match status" value="1"/>
</dbReference>
<dbReference type="Pfam" id="PF00563">
    <property type="entry name" value="EAL"/>
    <property type="match status" value="1"/>
</dbReference>
<organism evidence="5 6">
    <name type="scientific">Desulfocurvibacter africanus subsp. africanus str. Walvis Bay</name>
    <dbReference type="NCBI Taxonomy" id="690850"/>
    <lineage>
        <taxon>Bacteria</taxon>
        <taxon>Pseudomonadati</taxon>
        <taxon>Thermodesulfobacteriota</taxon>
        <taxon>Desulfovibrionia</taxon>
        <taxon>Desulfovibrionales</taxon>
        <taxon>Desulfovibrionaceae</taxon>
        <taxon>Desulfocurvibacter</taxon>
    </lineage>
</organism>
<dbReference type="STRING" id="690850.Desaf_2278"/>
<dbReference type="CDD" id="cd00130">
    <property type="entry name" value="PAS"/>
    <property type="match status" value="1"/>
</dbReference>
<dbReference type="InterPro" id="IPR043128">
    <property type="entry name" value="Rev_trsase/Diguanyl_cyclase"/>
</dbReference>
<dbReference type="Proteomes" id="UP000007844">
    <property type="component" value="Chromosome"/>
</dbReference>
<feature type="domain" description="HAMP" evidence="3">
    <location>
        <begin position="297"/>
        <end position="349"/>
    </location>
</feature>
<dbReference type="GO" id="GO:0007165">
    <property type="term" value="P:signal transduction"/>
    <property type="evidence" value="ECO:0007669"/>
    <property type="project" value="InterPro"/>
</dbReference>
<dbReference type="SUPFAM" id="SSF141868">
    <property type="entry name" value="EAL domain-like"/>
    <property type="match status" value="1"/>
</dbReference>
<dbReference type="SUPFAM" id="SSF55785">
    <property type="entry name" value="PYP-like sensor domain (PAS domain)"/>
    <property type="match status" value="2"/>
</dbReference>
<dbReference type="GO" id="GO:0003824">
    <property type="term" value="F:catalytic activity"/>
    <property type="evidence" value="ECO:0007669"/>
    <property type="project" value="UniProtKB-ARBA"/>
</dbReference>
<dbReference type="KEGG" id="daf:Desaf_2278"/>
<dbReference type="Gene3D" id="3.30.450.20">
    <property type="entry name" value="PAS domain"/>
    <property type="match status" value="2"/>
</dbReference>
<dbReference type="PROSITE" id="PS50887">
    <property type="entry name" value="GGDEF"/>
    <property type="match status" value="1"/>
</dbReference>
<dbReference type="EMBL" id="CP003221">
    <property type="protein sequence ID" value="EGJ50604.1"/>
    <property type="molecule type" value="Genomic_DNA"/>
</dbReference>
<dbReference type="RefSeq" id="WP_014260315.1">
    <property type="nucleotide sequence ID" value="NC_016629.1"/>
</dbReference>
<dbReference type="AlphaFoldDB" id="F3YXA6"/>
<sequence>MNLRLRLFLIILAAFLGLASIYALVSRHIVLESFASLEKKIAGENAKRAANIIGAEAEYLDRLVKDWAWWDDTCEFVATRDEAYVRSALPKETFIDQQLNAILIYDLQGAMVWGRFFDLETSAWAPVPETLNTVLTKHPELLRPASESTVHAGMIVLDGKSFIFSCRPILTSENAGPPRGVMLIGRYLTEDLLASMGERVDLGMRLLPLEGQQSAELPGIMEVLAGTTAKWRHSTDGNLLRTNLRMDGYFGGPAAFVLIEAPREIHVLGKAAFGNSLVGLCVGGLLLLGVVYALLEQRITSRVVRLSQIADTALKDDEGKLAHLSGSDELAAVSRKIGAMMDSLRESRGFLSTMLDSLDAGVVLIDPHERVIVEANSRAAWLAGVPAGQIVGRSCFELFCTSHVAACPFLAGAIRPGEPMVRVLEGPNGASRSILKTVTRVSREGKEYLLETFLDVTEHERTKQALAESELLYRTIFMNSGAASLLLNEQGLGSMANEGFFELTGLGPEAVQAGLHWEDLFPAEEVANIQALAGTVGTSGKALCLEATLAHASGKPHSVYLTLARVPGSDRGVLSMVDLTEQRRYQHELYNKAYFDQLTGLPNRTMFSMRLEAAIVRARREGGGLAIMLLDLDDFKNVNDTMGHLAGDEMLRKAGKRVNQAVRKDDLVARLGGDEFVVLVERPHDENLLQRMAARLVRAFAEPFHLGDREIFASTSVGVARFPQDGNDAEAVLKNADLAMYEAKNSGKHAYRLFSGEMNARLLRKVNLEAELRKSIGQRRFVLRYQPIVDVASRSIVGMEALLRWIDESGRVVPPSQFMPEAEECGLVVQMDRLALEIACRETLRWTNGGEVPLKLSVNLSAQHFALGGVESMVTEVLAATGFPASRLGLEITETALIKDLKSATAPVLQALSVKGVSISLDDFGTGYSSLAYLKHLPISVLKIDRLFVSDIGTPGSDGSVLVRGMISLAESLGLAVVAEGVETEEQLAFLRNQGCALAQGFLFAPPLTAQAFMDLLSQGLPAPSGLEGTDDLSPAEQPA</sequence>
<dbReference type="InterPro" id="IPR052155">
    <property type="entry name" value="Biofilm_reg_signaling"/>
</dbReference>
<dbReference type="InterPro" id="IPR000014">
    <property type="entry name" value="PAS"/>
</dbReference>
<dbReference type="InterPro" id="IPR007892">
    <property type="entry name" value="CHASE4"/>
</dbReference>
<feature type="domain" description="PAS" evidence="1">
    <location>
        <begin position="347"/>
        <end position="399"/>
    </location>
</feature>
<dbReference type="NCBIfam" id="TIGR00229">
    <property type="entry name" value="sensory_box"/>
    <property type="match status" value="1"/>
</dbReference>
<dbReference type="PROSITE" id="PS50885">
    <property type="entry name" value="HAMP"/>
    <property type="match status" value="1"/>
</dbReference>
<dbReference type="FunFam" id="3.30.70.270:FF:000001">
    <property type="entry name" value="Diguanylate cyclase domain protein"/>
    <property type="match status" value="1"/>
</dbReference>
<dbReference type="PANTHER" id="PTHR44757:SF2">
    <property type="entry name" value="BIOFILM ARCHITECTURE MAINTENANCE PROTEIN MBAA"/>
    <property type="match status" value="1"/>
</dbReference>
<dbReference type="Pfam" id="PF08448">
    <property type="entry name" value="PAS_4"/>
    <property type="match status" value="1"/>
</dbReference>
<dbReference type="eggNOG" id="COG5001">
    <property type="taxonomic scope" value="Bacteria"/>
</dbReference>
<dbReference type="PROSITE" id="PS50112">
    <property type="entry name" value="PAS"/>
    <property type="match status" value="1"/>
</dbReference>
<gene>
    <name evidence="5" type="ORF">Desaf_2278</name>
</gene>
<dbReference type="Pfam" id="PF05228">
    <property type="entry name" value="CHASE4"/>
    <property type="match status" value="1"/>
</dbReference>
<dbReference type="HOGENOM" id="CLU_000445_70_53_7"/>
<dbReference type="NCBIfam" id="TIGR00254">
    <property type="entry name" value="GGDEF"/>
    <property type="match status" value="1"/>
</dbReference>
<dbReference type="PROSITE" id="PS50883">
    <property type="entry name" value="EAL"/>
    <property type="match status" value="1"/>
</dbReference>
<dbReference type="PANTHER" id="PTHR44757">
    <property type="entry name" value="DIGUANYLATE CYCLASE DGCP"/>
    <property type="match status" value="1"/>
</dbReference>
<keyword evidence="6" id="KW-1185">Reference proteome</keyword>
<evidence type="ECO:0000313" key="6">
    <source>
        <dbReference type="Proteomes" id="UP000007844"/>
    </source>
</evidence>
<reference evidence="5 6" key="1">
    <citation type="journal article" date="2011" name="J. Bacteriol.">
        <title>Genome sequence of the mercury-methylating and pleomorphic Desulfovibrio africanus Strain Walvis Bay.</title>
        <authorList>
            <person name="Brown S.D."/>
            <person name="Wall J.D."/>
            <person name="Kucken A.M."/>
            <person name="Gilmour C.C."/>
            <person name="Podar M."/>
            <person name="Brandt C.C."/>
            <person name="Teshima H."/>
            <person name="Detter J.C."/>
            <person name="Han C.S."/>
            <person name="Land M.L."/>
            <person name="Lucas S."/>
            <person name="Han J."/>
            <person name="Pennacchio L."/>
            <person name="Nolan M."/>
            <person name="Pitluck S."/>
            <person name="Woyke T."/>
            <person name="Goodwin L."/>
            <person name="Palumbo A.V."/>
            <person name="Elias D.A."/>
        </authorList>
    </citation>
    <scope>NUCLEOTIDE SEQUENCE [LARGE SCALE GENOMIC DNA]</scope>
    <source>
        <strain evidence="5 6">Walvis Bay</strain>
    </source>
</reference>
<dbReference type="SUPFAM" id="SSF55073">
    <property type="entry name" value="Nucleotide cyclase"/>
    <property type="match status" value="1"/>
</dbReference>
<dbReference type="CDD" id="cd01948">
    <property type="entry name" value="EAL"/>
    <property type="match status" value="1"/>
</dbReference>
<dbReference type="InterPro" id="IPR013656">
    <property type="entry name" value="PAS_4"/>
</dbReference>
<dbReference type="InterPro" id="IPR000160">
    <property type="entry name" value="GGDEF_dom"/>
</dbReference>
<proteinExistence type="predicted"/>
<evidence type="ECO:0000259" key="2">
    <source>
        <dbReference type="PROSITE" id="PS50883"/>
    </source>
</evidence>
<dbReference type="InterPro" id="IPR035919">
    <property type="entry name" value="EAL_sf"/>
</dbReference>
<dbReference type="InterPro" id="IPR003660">
    <property type="entry name" value="HAMP_dom"/>
</dbReference>
<dbReference type="SMART" id="SM00091">
    <property type="entry name" value="PAS"/>
    <property type="match status" value="2"/>
</dbReference>
<dbReference type="CDD" id="cd01949">
    <property type="entry name" value="GGDEF"/>
    <property type="match status" value="1"/>
</dbReference>
<dbReference type="SMART" id="SM00052">
    <property type="entry name" value="EAL"/>
    <property type="match status" value="1"/>
</dbReference>
<name>F3YXA6_DESAF</name>
<evidence type="ECO:0000313" key="5">
    <source>
        <dbReference type="EMBL" id="EGJ50604.1"/>
    </source>
</evidence>
<evidence type="ECO:0000259" key="3">
    <source>
        <dbReference type="PROSITE" id="PS50885"/>
    </source>
</evidence>
<dbReference type="GO" id="GO:0016020">
    <property type="term" value="C:membrane"/>
    <property type="evidence" value="ECO:0007669"/>
    <property type="project" value="InterPro"/>
</dbReference>
<dbReference type="Gene3D" id="3.30.70.270">
    <property type="match status" value="1"/>
</dbReference>
<dbReference type="InterPro" id="IPR001633">
    <property type="entry name" value="EAL_dom"/>
</dbReference>
<dbReference type="Gene3D" id="3.20.20.450">
    <property type="entry name" value="EAL domain"/>
    <property type="match status" value="1"/>
</dbReference>
<feature type="domain" description="EAL" evidence="2">
    <location>
        <begin position="765"/>
        <end position="1021"/>
    </location>
</feature>